<dbReference type="RefSeq" id="WP_131611484.1">
    <property type="nucleotide sequence ID" value="NZ_SJSM01000022.1"/>
</dbReference>
<dbReference type="InterPro" id="IPR011990">
    <property type="entry name" value="TPR-like_helical_dom_sf"/>
</dbReference>
<evidence type="ECO:0000259" key="6">
    <source>
        <dbReference type="Pfam" id="PF07980"/>
    </source>
</evidence>
<comment type="similarity">
    <text evidence="2">Belongs to the SusD family.</text>
</comment>
<protein>
    <submittedName>
        <fullName evidence="8">RagB/SusD family nutrient uptake outer membrane protein</fullName>
    </submittedName>
</protein>
<dbReference type="SUPFAM" id="SSF48452">
    <property type="entry name" value="TPR-like"/>
    <property type="match status" value="1"/>
</dbReference>
<dbReference type="InterPro" id="IPR033985">
    <property type="entry name" value="SusD-like_N"/>
</dbReference>
<evidence type="ECO:0000256" key="3">
    <source>
        <dbReference type="ARBA" id="ARBA00022729"/>
    </source>
</evidence>
<gene>
    <name evidence="8" type="ORF">EZ444_22235</name>
</gene>
<evidence type="ECO:0000256" key="2">
    <source>
        <dbReference type="ARBA" id="ARBA00006275"/>
    </source>
</evidence>
<dbReference type="Proteomes" id="UP000291117">
    <property type="component" value="Unassembled WGS sequence"/>
</dbReference>
<dbReference type="AlphaFoldDB" id="A0A4R0MNQ3"/>
<comment type="caution">
    <text evidence="8">The sequence shown here is derived from an EMBL/GenBank/DDBJ whole genome shotgun (WGS) entry which is preliminary data.</text>
</comment>
<accession>A0A4R0MNQ3</accession>
<evidence type="ECO:0000256" key="1">
    <source>
        <dbReference type="ARBA" id="ARBA00004442"/>
    </source>
</evidence>
<evidence type="ECO:0000256" key="4">
    <source>
        <dbReference type="ARBA" id="ARBA00023136"/>
    </source>
</evidence>
<proteinExistence type="inferred from homology"/>
<keyword evidence="5" id="KW-0998">Cell outer membrane</keyword>
<feature type="domain" description="SusD-like N-terminal" evidence="7">
    <location>
        <begin position="24"/>
        <end position="224"/>
    </location>
</feature>
<dbReference type="CDD" id="cd08977">
    <property type="entry name" value="SusD"/>
    <property type="match status" value="1"/>
</dbReference>
<evidence type="ECO:0000313" key="9">
    <source>
        <dbReference type="Proteomes" id="UP000291117"/>
    </source>
</evidence>
<dbReference type="Pfam" id="PF07980">
    <property type="entry name" value="SusD_RagB"/>
    <property type="match status" value="1"/>
</dbReference>
<dbReference type="Gene3D" id="1.25.40.390">
    <property type="match status" value="1"/>
</dbReference>
<keyword evidence="4" id="KW-0472">Membrane</keyword>
<feature type="domain" description="RagB/SusD" evidence="6">
    <location>
        <begin position="310"/>
        <end position="463"/>
    </location>
</feature>
<evidence type="ECO:0000313" key="8">
    <source>
        <dbReference type="EMBL" id="TCC87852.1"/>
    </source>
</evidence>
<keyword evidence="3" id="KW-0732">Signal</keyword>
<dbReference type="EMBL" id="SJSM01000022">
    <property type="protein sequence ID" value="TCC87852.1"/>
    <property type="molecule type" value="Genomic_DNA"/>
</dbReference>
<dbReference type="GO" id="GO:0009279">
    <property type="term" value="C:cell outer membrane"/>
    <property type="evidence" value="ECO:0007669"/>
    <property type="project" value="UniProtKB-SubCell"/>
</dbReference>
<organism evidence="8 9">
    <name type="scientific">Pedobacter hiemivivus</name>
    <dbReference type="NCBI Taxonomy" id="2530454"/>
    <lineage>
        <taxon>Bacteria</taxon>
        <taxon>Pseudomonadati</taxon>
        <taxon>Bacteroidota</taxon>
        <taxon>Sphingobacteriia</taxon>
        <taxon>Sphingobacteriales</taxon>
        <taxon>Sphingobacteriaceae</taxon>
        <taxon>Pedobacter</taxon>
    </lineage>
</organism>
<keyword evidence="9" id="KW-1185">Reference proteome</keyword>
<name>A0A4R0MNQ3_9SPHI</name>
<evidence type="ECO:0000259" key="7">
    <source>
        <dbReference type="Pfam" id="PF14322"/>
    </source>
</evidence>
<comment type="subcellular location">
    <subcellularLocation>
        <location evidence="1">Cell outer membrane</location>
    </subcellularLocation>
</comment>
<dbReference type="InterPro" id="IPR012944">
    <property type="entry name" value="SusD_RagB_dom"/>
</dbReference>
<dbReference type="OrthoDB" id="621570at2"/>
<reference evidence="8 9" key="1">
    <citation type="submission" date="2019-02" db="EMBL/GenBank/DDBJ databases">
        <title>Pedobacter sp. RP-3-8 sp. nov., isolated from Arctic soil.</title>
        <authorList>
            <person name="Dahal R.H."/>
        </authorList>
    </citation>
    <scope>NUCLEOTIDE SEQUENCE [LARGE SCALE GENOMIC DNA]</scope>
    <source>
        <strain evidence="8 9">RP-3-8</strain>
    </source>
</reference>
<evidence type="ECO:0000256" key="5">
    <source>
        <dbReference type="ARBA" id="ARBA00023237"/>
    </source>
</evidence>
<sequence length="463" mass="51891">MKVLKLNLILIGLITLSVNFSCKKFLEIDPPKDSATPKEVFSNDVIATSAVTGIYSRMATSGAFSGDENSISVFAGLSADELLSYSTVLNVFYVNDIPTTNTVVAGFWLEAYNNIYISNAILQGLASSNGVSEPAKKQLQGEVKFIRAFCYFYLVNIFGEVPLVLQTDYRLNQSLGKSSTQSVYSQIVSDLKDAESLLSPSYITTERIRPNKWAAAALLARVYLYNSQWSDALIKSNEVINEKLTYELLDDLDKIFLKNSKEAIWQLMPVAGSNTREGALFILTATPRFVSLSKAFVLEFESNDNRKLKWTNQFTTNYYYPWKYKISTTTNGSINEYSMVIRLAEIYLIRAEAKINQGDIPGGVADLNLVRQRPRANGTFSNGISALPTTLSKNNALLAVEKERRFEFFCEWGHRWLDLKRTGRATSVLSPIKGSSWKDTDVLYPIPNEEITRNPNLTPNNGY</sequence>
<dbReference type="Pfam" id="PF14322">
    <property type="entry name" value="SusD-like_3"/>
    <property type="match status" value="1"/>
</dbReference>